<dbReference type="PANTHER" id="PTHR30590">
    <property type="entry name" value="INNER MEMBRANE PROTEIN"/>
    <property type="match status" value="1"/>
</dbReference>
<dbReference type="AlphaFoldDB" id="A0AAW5HYD6"/>
<evidence type="ECO:0000313" key="3">
    <source>
        <dbReference type="EMBL" id="MCO6394766.1"/>
    </source>
</evidence>
<dbReference type="Proteomes" id="UP001205920">
    <property type="component" value="Unassembled WGS sequence"/>
</dbReference>
<keyword evidence="1" id="KW-0472">Membrane</keyword>
<dbReference type="InterPro" id="IPR052529">
    <property type="entry name" value="Bact_Transport_Assoc"/>
</dbReference>
<dbReference type="RefSeq" id="WP_252931483.1">
    <property type="nucleotide sequence ID" value="NZ_JAEUWV010000009.1"/>
</dbReference>
<feature type="transmembrane region" description="Helical" evidence="1">
    <location>
        <begin position="317"/>
        <end position="337"/>
    </location>
</feature>
<name>A0AAW5HYD6_9CORY</name>
<evidence type="ECO:0000259" key="2">
    <source>
        <dbReference type="Pfam" id="PF04235"/>
    </source>
</evidence>
<dbReference type="InterPro" id="IPR007349">
    <property type="entry name" value="DUF418"/>
</dbReference>
<dbReference type="Pfam" id="PF04235">
    <property type="entry name" value="DUF418"/>
    <property type="match status" value="1"/>
</dbReference>
<feature type="transmembrane region" description="Helical" evidence="1">
    <location>
        <begin position="69"/>
        <end position="88"/>
    </location>
</feature>
<dbReference type="EMBL" id="JAEUWV010000009">
    <property type="protein sequence ID" value="MCO6394766.1"/>
    <property type="molecule type" value="Genomic_DNA"/>
</dbReference>
<feature type="domain" description="DUF418" evidence="2">
    <location>
        <begin position="221"/>
        <end position="382"/>
    </location>
</feature>
<comment type="caution">
    <text evidence="3">The sequence shown here is derived from an EMBL/GenBank/DDBJ whole genome shotgun (WGS) entry which is preliminary data.</text>
</comment>
<protein>
    <submittedName>
        <fullName evidence="3">DUF418 domain-containing protein</fullName>
    </submittedName>
</protein>
<dbReference type="PANTHER" id="PTHR30590:SF2">
    <property type="entry name" value="INNER MEMBRANE PROTEIN"/>
    <property type="match status" value="1"/>
</dbReference>
<gene>
    <name evidence="3" type="ORF">JMN37_07225</name>
</gene>
<feature type="transmembrane region" description="Helical" evidence="1">
    <location>
        <begin position="100"/>
        <end position="118"/>
    </location>
</feature>
<reference evidence="3 4" key="1">
    <citation type="submission" date="2021-01" db="EMBL/GenBank/DDBJ databases">
        <title>Identification and Characterization of Corynebacterium sp.</title>
        <authorList>
            <person name="Luo Q."/>
            <person name="Qu P."/>
            <person name="Chen Q."/>
        </authorList>
    </citation>
    <scope>NUCLEOTIDE SEQUENCE [LARGE SCALE GENOMIC DNA]</scope>
    <source>
        <strain evidence="3 4">MC-18</strain>
    </source>
</reference>
<sequence>MRTVEQQQRTRLVVPDIARGLALLGIAVANAISYWLTPLSTTVTGEHPGTVADQAATVFAAMFVHVRGLPMFSTLLGFGFGLVAASLARKGYPAGAARRVLAKRYGMLALFGLAHMWLLFSGDIMLTYGLIGVLMALFLRVRSGVLYVIAGIILGLSCIVYALVAVFFYGTPLDLATPAPDASSFATYFAGNQEFAIYMFFSQPLVVIQLGALSLIGFAWARDGVLTDVNEHARTLWIWVAVAVAVIVAIGIPLGLAQLGILPASTAAFWSILNQSFGMLTGPGILAAFALATQHWNQQPPRWTMPLIALGKRSMSGYLLQTFVLLPTAVLIGYSWLPGLGELRPILLGTAVWLLSVALAALLERMGKQGPFESLHRRLSYGPTRRIEPYSDPASGKALPQ</sequence>
<keyword evidence="1" id="KW-0812">Transmembrane</keyword>
<feature type="transmembrane region" description="Helical" evidence="1">
    <location>
        <begin position="343"/>
        <end position="363"/>
    </location>
</feature>
<evidence type="ECO:0000256" key="1">
    <source>
        <dbReference type="SAM" id="Phobius"/>
    </source>
</evidence>
<organism evidence="3 4">
    <name type="scientific">Corynebacterium lipophilum</name>
    <dbReference type="NCBI Taxonomy" id="2804918"/>
    <lineage>
        <taxon>Bacteria</taxon>
        <taxon>Bacillati</taxon>
        <taxon>Actinomycetota</taxon>
        <taxon>Actinomycetes</taxon>
        <taxon>Mycobacteriales</taxon>
        <taxon>Corynebacteriaceae</taxon>
        <taxon>Corynebacterium</taxon>
    </lineage>
</organism>
<keyword evidence="1" id="KW-1133">Transmembrane helix</keyword>
<accession>A0AAW5HYD6</accession>
<feature type="transmembrane region" description="Helical" evidence="1">
    <location>
        <begin position="148"/>
        <end position="170"/>
    </location>
</feature>
<evidence type="ECO:0000313" key="4">
    <source>
        <dbReference type="Proteomes" id="UP001205920"/>
    </source>
</evidence>
<feature type="transmembrane region" description="Helical" evidence="1">
    <location>
        <begin position="277"/>
        <end position="296"/>
    </location>
</feature>
<feature type="transmembrane region" description="Helical" evidence="1">
    <location>
        <begin position="236"/>
        <end position="257"/>
    </location>
</feature>
<keyword evidence="4" id="KW-1185">Reference proteome</keyword>
<feature type="transmembrane region" description="Helical" evidence="1">
    <location>
        <begin position="12"/>
        <end position="36"/>
    </location>
</feature>
<proteinExistence type="predicted"/>
<feature type="transmembrane region" description="Helical" evidence="1">
    <location>
        <begin position="124"/>
        <end position="141"/>
    </location>
</feature>
<feature type="transmembrane region" description="Helical" evidence="1">
    <location>
        <begin position="195"/>
        <end position="216"/>
    </location>
</feature>